<dbReference type="PANTHER" id="PTHR43124:SF3">
    <property type="entry name" value="CHLORAMPHENICOL EFFLUX PUMP RV0191"/>
    <property type="match status" value="1"/>
</dbReference>
<dbReference type="SUPFAM" id="SSF103473">
    <property type="entry name" value="MFS general substrate transporter"/>
    <property type="match status" value="1"/>
</dbReference>
<feature type="transmembrane region" description="Helical" evidence="6">
    <location>
        <begin position="570"/>
        <end position="591"/>
    </location>
</feature>
<keyword evidence="2" id="KW-1003">Cell membrane</keyword>
<dbReference type="InterPro" id="IPR050189">
    <property type="entry name" value="MFS_Efflux_Transporters"/>
</dbReference>
<dbReference type="EMBL" id="BX640429">
    <property type="protein sequence ID" value="CAE37546.1"/>
    <property type="molecule type" value="Genomic_DNA"/>
</dbReference>
<dbReference type="PANTHER" id="PTHR43124">
    <property type="entry name" value="PURINE EFFLUX PUMP PBUE"/>
    <property type="match status" value="1"/>
</dbReference>
<evidence type="ECO:0000256" key="6">
    <source>
        <dbReference type="SAM" id="Phobius"/>
    </source>
</evidence>
<evidence type="ECO:0000256" key="5">
    <source>
        <dbReference type="ARBA" id="ARBA00023136"/>
    </source>
</evidence>
<dbReference type="AlphaFoldDB" id="Q7W894"/>
<feature type="transmembrane region" description="Helical" evidence="6">
    <location>
        <begin position="445"/>
        <end position="465"/>
    </location>
</feature>
<dbReference type="InterPro" id="IPR036259">
    <property type="entry name" value="MFS_trans_sf"/>
</dbReference>
<dbReference type="Gene3D" id="1.20.1250.20">
    <property type="entry name" value="MFS general substrate transporter like domains"/>
    <property type="match status" value="2"/>
</dbReference>
<dbReference type="Proteomes" id="UP000001421">
    <property type="component" value="Chromosome"/>
</dbReference>
<feature type="transmembrane region" description="Helical" evidence="6">
    <location>
        <begin position="654"/>
        <end position="678"/>
    </location>
</feature>
<gene>
    <name evidence="8" type="ordered locus">BPP2246</name>
</gene>
<dbReference type="InterPro" id="IPR020846">
    <property type="entry name" value="MFS_dom"/>
</dbReference>
<feature type="transmembrane region" description="Helical" evidence="6">
    <location>
        <begin position="717"/>
        <end position="734"/>
    </location>
</feature>
<keyword evidence="3 6" id="KW-0812">Transmembrane</keyword>
<dbReference type="InterPro" id="IPR011701">
    <property type="entry name" value="MFS"/>
</dbReference>
<dbReference type="GO" id="GO:0022857">
    <property type="term" value="F:transmembrane transporter activity"/>
    <property type="evidence" value="ECO:0007669"/>
    <property type="project" value="InterPro"/>
</dbReference>
<proteinExistence type="predicted"/>
<feature type="transmembrane region" description="Helical" evidence="6">
    <location>
        <begin position="247"/>
        <end position="268"/>
    </location>
</feature>
<dbReference type="HOGENOM" id="CLU_017087_0_0_4"/>
<feature type="transmembrane region" description="Helical" evidence="6">
    <location>
        <begin position="690"/>
        <end position="710"/>
    </location>
</feature>
<feature type="transmembrane region" description="Helical" evidence="6">
    <location>
        <begin position="794"/>
        <end position="827"/>
    </location>
</feature>
<protein>
    <submittedName>
        <fullName evidence="8">Inner membrane transport protein</fullName>
    </submittedName>
</protein>
<keyword evidence="4 6" id="KW-1133">Transmembrane helix</keyword>
<reference evidence="8 9" key="1">
    <citation type="journal article" date="2003" name="Nat. Genet.">
        <title>Comparative analysis of the genome sequences of Bordetella pertussis, Bordetella parapertussis and Bordetella bronchiseptica.</title>
        <authorList>
            <person name="Parkhill J."/>
            <person name="Sebaihia M."/>
            <person name="Preston A."/>
            <person name="Murphy L.D."/>
            <person name="Thomson N.R."/>
            <person name="Harris D.E."/>
            <person name="Holden M.T.G."/>
            <person name="Churcher C.M."/>
            <person name="Bentley S.D."/>
            <person name="Mungall K.L."/>
            <person name="Cerdeno-Tarraga A.-M."/>
            <person name="Temple L."/>
            <person name="James K.D."/>
            <person name="Harris B."/>
            <person name="Quail M.A."/>
            <person name="Achtman M."/>
            <person name="Atkin R."/>
            <person name="Baker S."/>
            <person name="Basham D."/>
            <person name="Bason N."/>
            <person name="Cherevach I."/>
            <person name="Chillingworth T."/>
            <person name="Collins M."/>
            <person name="Cronin A."/>
            <person name="Davis P."/>
            <person name="Doggett J."/>
            <person name="Feltwell T."/>
            <person name="Goble A."/>
            <person name="Hamlin N."/>
            <person name="Hauser H."/>
            <person name="Holroyd S."/>
            <person name="Jagels K."/>
            <person name="Leather S."/>
            <person name="Moule S."/>
            <person name="Norberczak H."/>
            <person name="O'Neil S."/>
            <person name="Ormond D."/>
            <person name="Price C."/>
            <person name="Rabbinowitsch E."/>
            <person name="Rutter S."/>
            <person name="Sanders M."/>
            <person name="Saunders D."/>
            <person name="Seeger K."/>
            <person name="Sharp S."/>
            <person name="Simmonds M."/>
            <person name="Skelton J."/>
            <person name="Squares R."/>
            <person name="Squares S."/>
            <person name="Stevens K."/>
            <person name="Unwin L."/>
            <person name="Whitehead S."/>
            <person name="Barrell B.G."/>
            <person name="Maskell D.J."/>
        </authorList>
    </citation>
    <scope>NUCLEOTIDE SEQUENCE [LARGE SCALE GENOMIC DNA]</scope>
    <source>
        <strain evidence="8 9">12822 / ATCC BAA-587 / NCTC 13253</strain>
    </source>
</reference>
<dbReference type="KEGG" id="bpa:BPP2246"/>
<feature type="transmembrane region" description="Helical" evidence="6">
    <location>
        <begin position="511"/>
        <end position="534"/>
    </location>
</feature>
<dbReference type="Pfam" id="PF07690">
    <property type="entry name" value="MFS_1"/>
    <property type="match status" value="1"/>
</dbReference>
<feature type="domain" description="Major facilitator superfamily (MFS) profile" evidence="7">
    <location>
        <begin position="402"/>
        <end position="834"/>
    </location>
</feature>
<keyword evidence="5 6" id="KW-0472">Membrane</keyword>
<evidence type="ECO:0000256" key="1">
    <source>
        <dbReference type="ARBA" id="ARBA00004651"/>
    </source>
</evidence>
<dbReference type="PROSITE" id="PS50850">
    <property type="entry name" value="MFS"/>
    <property type="match status" value="1"/>
</dbReference>
<accession>Q7W894</accession>
<feature type="transmembrane region" description="Helical" evidence="6">
    <location>
        <begin position="214"/>
        <end position="235"/>
    </location>
</feature>
<organism evidence="8 9">
    <name type="scientific">Bordetella parapertussis (strain 12822 / ATCC BAA-587 / NCTC 13253)</name>
    <dbReference type="NCBI Taxonomy" id="257311"/>
    <lineage>
        <taxon>Bacteria</taxon>
        <taxon>Pseudomonadati</taxon>
        <taxon>Pseudomonadota</taxon>
        <taxon>Betaproteobacteria</taxon>
        <taxon>Burkholderiales</taxon>
        <taxon>Alcaligenaceae</taxon>
        <taxon>Bordetella</taxon>
    </lineage>
</organism>
<evidence type="ECO:0000256" key="4">
    <source>
        <dbReference type="ARBA" id="ARBA00022989"/>
    </source>
</evidence>
<feature type="transmembrane region" description="Helical" evidence="6">
    <location>
        <begin position="401"/>
        <end position="424"/>
    </location>
</feature>
<feature type="transmembrane region" description="Helical" evidence="6">
    <location>
        <begin position="740"/>
        <end position="760"/>
    </location>
</feature>
<evidence type="ECO:0000259" key="7">
    <source>
        <dbReference type="PROSITE" id="PS50850"/>
    </source>
</evidence>
<feature type="transmembrane region" description="Helical" evidence="6">
    <location>
        <begin position="477"/>
        <end position="499"/>
    </location>
</feature>
<evidence type="ECO:0000313" key="8">
    <source>
        <dbReference type="EMBL" id="CAE37546.1"/>
    </source>
</evidence>
<dbReference type="GO" id="GO:0005886">
    <property type="term" value="C:plasma membrane"/>
    <property type="evidence" value="ECO:0007669"/>
    <property type="project" value="UniProtKB-SubCell"/>
</dbReference>
<comment type="subcellular location">
    <subcellularLocation>
        <location evidence="1">Cell membrane</location>
        <topology evidence="1">Multi-pass membrane protein</topology>
    </subcellularLocation>
</comment>
<evidence type="ECO:0000256" key="2">
    <source>
        <dbReference type="ARBA" id="ARBA00022475"/>
    </source>
</evidence>
<evidence type="ECO:0000256" key="3">
    <source>
        <dbReference type="ARBA" id="ARBA00022692"/>
    </source>
</evidence>
<evidence type="ECO:0000313" key="9">
    <source>
        <dbReference type="Proteomes" id="UP000001421"/>
    </source>
</evidence>
<name>Q7W894_BORPA</name>
<feature type="transmembrane region" description="Helical" evidence="6">
    <location>
        <begin position="597"/>
        <end position="619"/>
    </location>
</feature>
<sequence>MRAARVGLRDMPSRAAAWLDSAMSTWFDRGKGALRKLNARPLLGVTLAFVALLWLAQGLTGLLTLSALQRQIVDATAARVEASARQSAIVIENGVRLGKPLEQYFGLRDLLDGLLEESHGVTGVAVVLKDGRLVASAGVLVPHAARLARALAFPDDEPDVQRQPSGSVRLVGDEAVSLGIPLAGSDGIVRAALVLGWPRDPAFMHALMWRNLQVLALVTAAVALALALALALVLRRGERRRRERGGTRARFVLPLAALLLAQGVYAGYTIDMFRDVWLDVVRHNAVVLATGLQRGLDRVLGYGLELHQLRGVDRLFSRTIHAYPLIGSIALVASDGRVLQEVDARGSVTGDAQRRFADDPGYTVSLPLGGPDASRGALALRLDGGAVAAALRDRALDAATVAVVALVVAVELLLLLAVVMNRALPNGQGRQPSADGTDVGGLTRPVMFGYLFACAMPASFLPLFARSLPAANLPLPPGLLIALPISLEMGCGLLAALMAGRLSERKGWRHAVLQGLLLSCIGFVASALAPNLAWFVSARGVVGLGYGLTWMGLQALVVSRSPPTHRGRSMAGVVAGLFAGQLSGVAVGAMLMEQLGFRAVFAIGAVLLLLPLAGVASLLRACALPPAMAASTSAPQGRRAPLGPLLRGRGFGMLLLTSVIPFSIAQVGVMSFALPLYLEAAGAAPASIGRIFMIYGVCVVYLGPLVARWVDWSGVRWPWIVLAGALGTAGLLVFRLLPDGLLAAGVALSLLALAGCFAGASQMPYMLELRAVREHGAAGAASVMRAADKLGQMLGPLLIGALSGPLGMGAAMAALGMMYLGATLWFVLARPWRQGGG</sequence>